<feature type="compositionally biased region" description="Basic and acidic residues" evidence="5">
    <location>
        <begin position="1564"/>
        <end position="1578"/>
    </location>
</feature>
<feature type="region of interest" description="Disordered" evidence="5">
    <location>
        <begin position="1"/>
        <end position="97"/>
    </location>
</feature>
<feature type="compositionally biased region" description="Polar residues" evidence="5">
    <location>
        <begin position="925"/>
        <end position="938"/>
    </location>
</feature>
<dbReference type="PROSITE" id="PS50016">
    <property type="entry name" value="ZF_PHD_2"/>
    <property type="match status" value="1"/>
</dbReference>
<keyword evidence="9" id="KW-1185">Reference proteome</keyword>
<evidence type="ECO:0000256" key="1">
    <source>
        <dbReference type="ARBA" id="ARBA00022723"/>
    </source>
</evidence>
<feature type="compositionally biased region" description="Basic residues" evidence="5">
    <location>
        <begin position="329"/>
        <end position="347"/>
    </location>
</feature>
<keyword evidence="3" id="KW-0862">Zinc</keyword>
<dbReference type="InterPro" id="IPR001965">
    <property type="entry name" value="Znf_PHD"/>
</dbReference>
<feature type="region of interest" description="Disordered" evidence="5">
    <location>
        <begin position="1347"/>
        <end position="1412"/>
    </location>
</feature>
<dbReference type="SUPFAM" id="SSF57903">
    <property type="entry name" value="FYVE/PHD zinc finger"/>
    <property type="match status" value="1"/>
</dbReference>
<dbReference type="InterPro" id="IPR047157">
    <property type="entry name" value="PHRF1/Atg35"/>
</dbReference>
<feature type="compositionally biased region" description="Basic and acidic residues" evidence="5">
    <location>
        <begin position="1144"/>
        <end position="1157"/>
    </location>
</feature>
<dbReference type="Pfam" id="PF23030">
    <property type="entry name" value="SCAF11-like_C"/>
    <property type="match status" value="1"/>
</dbReference>
<evidence type="ECO:0000256" key="3">
    <source>
        <dbReference type="ARBA" id="ARBA00022833"/>
    </source>
</evidence>
<feature type="region of interest" description="Disordered" evidence="5">
    <location>
        <begin position="465"/>
        <end position="498"/>
    </location>
</feature>
<dbReference type="GO" id="GO:0008270">
    <property type="term" value="F:zinc ion binding"/>
    <property type="evidence" value="ECO:0007669"/>
    <property type="project" value="UniProtKB-KW"/>
</dbReference>
<feature type="non-terminal residue" evidence="8">
    <location>
        <position position="1669"/>
    </location>
</feature>
<dbReference type="CDD" id="cd16635">
    <property type="entry name" value="mRING-HC-C3HC3D_PHRF1"/>
    <property type="match status" value="1"/>
</dbReference>
<dbReference type="Pfam" id="PF00628">
    <property type="entry name" value="PHD"/>
    <property type="match status" value="1"/>
</dbReference>
<keyword evidence="1" id="KW-0479">Metal-binding</keyword>
<feature type="compositionally biased region" description="Basic residues" evidence="5">
    <location>
        <begin position="1158"/>
        <end position="1181"/>
    </location>
</feature>
<accession>A0A7K7AVK8</accession>
<dbReference type="Proteomes" id="UP000531938">
    <property type="component" value="Unassembled WGS sequence"/>
</dbReference>
<feature type="compositionally biased region" description="Basic and acidic residues" evidence="5">
    <location>
        <begin position="1182"/>
        <end position="1191"/>
    </location>
</feature>
<dbReference type="InterPro" id="IPR057031">
    <property type="entry name" value="SFR19-like_C"/>
</dbReference>
<feature type="compositionally biased region" description="Polar residues" evidence="5">
    <location>
        <begin position="726"/>
        <end position="758"/>
    </location>
</feature>
<feature type="compositionally biased region" description="Polar residues" evidence="5">
    <location>
        <begin position="694"/>
        <end position="709"/>
    </location>
</feature>
<feature type="compositionally biased region" description="Polar residues" evidence="5">
    <location>
        <begin position="628"/>
        <end position="653"/>
    </location>
</feature>
<feature type="compositionally biased region" description="Low complexity" evidence="5">
    <location>
        <begin position="1030"/>
        <end position="1041"/>
    </location>
</feature>
<feature type="domain" description="PHD-type" evidence="6">
    <location>
        <begin position="178"/>
        <end position="228"/>
    </location>
</feature>
<feature type="compositionally biased region" description="Basic residues" evidence="5">
    <location>
        <begin position="1047"/>
        <end position="1057"/>
    </location>
</feature>
<dbReference type="InterPro" id="IPR013083">
    <property type="entry name" value="Znf_RING/FYVE/PHD"/>
</dbReference>
<feature type="region of interest" description="Disordered" evidence="5">
    <location>
        <begin position="1536"/>
        <end position="1578"/>
    </location>
</feature>
<sequence>TALGKGKRQGLTLLSEAESSGGNSCDSEDDTESGEEEDDTEEEGGEEDKEESEDEELEDCEDDDEEEEETETAAGGMAGSLKSEPDINGASVSSDEDGENCPICLNTFRDQAVGTPENCSHYFCLDCIVEWSKNANSCPVDRILFKYISIRAHFGGKILKKIPVENTKTQGSDGEDDPTFCEVCGRSDREDRLLLCDGCDAGYHMECLNPPLSEVPVDEWFCPACAPMGVSAAADTDHVSEEEVAALVADVVPTTSRLRPHVRTRAIARTRQSERVRATVNRNRITTAQQIQHVPRYLMSSLLDETIEAVVAGLNTAIYQRPLTPQAPRQKRKTGRRKKVAGKKRTQTKSSVGKKSSGTHLKRRKCLMKKRRGKKIRIRSHVKNEVTTRSRIARTLGLGRPVRGASIPSVYKATEPSLGLMRADIGAASLSVFGDPYELDPYESTEEVPANPDSPVSAKRRVLSQSALRSHRPVARPVSVGLPRSSVPALSPEQEAEAAPVPDLLGSILSGQSFLMMSSSDVVINRDGSLTAKKAGKLCAVHSGTTAGSSVAGPSLSSGTSPHSRPTSSSLFSSPSPSLSKTEPTTNPAQTASGKATVRSECSVMPRSAQAPSLIRHGSKSDEMPKFNGNSKRFSTSGMSSKTPSCNLNSGSKAVNVRQPLKPPPKRIDIFELPRIPKIKKESSSKQVEPDPAGSQSCDIPSSCITQLTGREGANQPGKGSRVESQKSNARESQQQTRTSGVSFSTNTGMYGSSSLGTSRGKGPSSFESFKINIPGNAGPSSRPSNPGFCNTFRPVDDKVQQKENSSSLFSVKKKQVKSEIYDPFEPTGSDSSSASSSPERLGSGIPLTNITRTISIENPKVQTFQTVRRFTPYTVKNIFGSESDVPSSNAEAHDDATVESRIVEQISDTEEQERMDEEDFLSRPCTSSAVKQISNTESLKEESREGPNVFFNAEQLIRPNINVKLEPAIPSKSDGQQKVQKTEQTERRSRSRSCSNSSSRSKKKTKRKKALVKEHKRSRSGSRDRARSGEQSSRSTSWSSGEEHSKTHRLKPKSRRSSTDRSSSHERSKKKKTKDKTKDKKTKSSWSKEKRKSRSRSGSPGSTSEFHENRKKKRRSRSRSRRRDRSRSNSVERTKRRKHRRDKSYERHDKDSGLRSRERKRSRSRSRERRKWRSRSRSASRSREHKSTKSKEKRPRSRSRSKERKHKSKEPVPFPPLEKDQKPPVENVSRSLEQPLSCKQEPKEELELEQVSITIQQNIKLEEEIQAEIPEQAREPQESIKMEQICEDVTSETVFPVLENTSISVPASSVDSLVEKELMSNSDSLVLGSSSNTNLEITVKIENTAPCPSLMDPPQKKEVTMQAPTEAAPVQSSSKSEVTDPAKDDRDECLVSSETASKFSKPELEVAPQGPALKSKAPVKRVTWNLQEEQSGALSAGRAPRMPFYRLQRAKEGAWKAEDLNQTLNQVQLNEPSPTNYMIPEPEFPALMGLPVPQVYCQNTPLTPPLPSSLPPYAPVSQPTVQFILQGSLPALASAAGPSLTPEPGSLAPASEPGIQAAAVGSAEEKAKAPKPPVDKTKNEEYMKKLHMQERAVEEVKLAIKPFYQKREITKEEYKNILRKAVQKICHSKSGEINPMKVANLVKAYVEKYKHMRKHKKSDGEDAREVEN</sequence>
<feature type="compositionally biased region" description="Low complexity" evidence="5">
    <location>
        <begin position="557"/>
        <end position="586"/>
    </location>
</feature>
<feature type="compositionally biased region" description="Basic and acidic residues" evidence="5">
    <location>
        <begin position="1058"/>
        <end position="1067"/>
    </location>
</feature>
<feature type="compositionally biased region" description="Basic and acidic residues" evidence="5">
    <location>
        <begin position="1378"/>
        <end position="1390"/>
    </location>
</feature>
<feature type="compositionally biased region" description="Low complexity" evidence="5">
    <location>
        <begin position="349"/>
        <end position="358"/>
    </location>
</feature>
<dbReference type="PROSITE" id="PS50089">
    <property type="entry name" value="ZF_RING_2"/>
    <property type="match status" value="1"/>
</dbReference>
<dbReference type="SMART" id="SM00249">
    <property type="entry name" value="PHD"/>
    <property type="match status" value="1"/>
</dbReference>
<dbReference type="PANTHER" id="PTHR12618:SF20">
    <property type="entry name" value="PHD AND RING FINGER DOMAIN-CONTAINING PROTEIN 1"/>
    <property type="match status" value="1"/>
</dbReference>
<feature type="compositionally biased region" description="Basic residues" evidence="5">
    <location>
        <begin position="1110"/>
        <end position="1126"/>
    </location>
</feature>
<dbReference type="PANTHER" id="PTHR12618">
    <property type="entry name" value="PHD AND RING FINGER DOMAIN-CONTAINING PROTEIN 1"/>
    <property type="match status" value="1"/>
</dbReference>
<feature type="region of interest" description="Disordered" evidence="5">
    <location>
        <begin position="968"/>
        <end position="1244"/>
    </location>
</feature>
<feature type="non-terminal residue" evidence="8">
    <location>
        <position position="1"/>
    </location>
</feature>
<dbReference type="InterPro" id="IPR019787">
    <property type="entry name" value="Znf_PHD-finger"/>
</dbReference>
<evidence type="ECO:0000313" key="8">
    <source>
        <dbReference type="EMBL" id="NWY00099.1"/>
    </source>
</evidence>
<dbReference type="PROSITE" id="PS01359">
    <property type="entry name" value="ZF_PHD_1"/>
    <property type="match status" value="1"/>
</dbReference>
<feature type="compositionally biased region" description="Basic residues" evidence="5">
    <location>
        <begin position="1001"/>
        <end position="1021"/>
    </location>
</feature>
<feature type="region of interest" description="Disordered" evidence="5">
    <location>
        <begin position="908"/>
        <end position="947"/>
    </location>
</feature>
<dbReference type="EMBL" id="VZSH01000062">
    <property type="protein sequence ID" value="NWY00099.1"/>
    <property type="molecule type" value="Genomic_DNA"/>
</dbReference>
<dbReference type="CDD" id="cd15536">
    <property type="entry name" value="PHD_PHRF1"/>
    <property type="match status" value="1"/>
</dbReference>
<feature type="region of interest" description="Disordered" evidence="5">
    <location>
        <begin position="821"/>
        <end position="846"/>
    </location>
</feature>
<feature type="compositionally biased region" description="Basic residues" evidence="5">
    <location>
        <begin position="1068"/>
        <end position="1096"/>
    </location>
</feature>
<feature type="region of interest" description="Disordered" evidence="5">
    <location>
        <begin position="322"/>
        <end position="363"/>
    </location>
</feature>
<comment type="caution">
    <text evidence="8">The sequence shown here is derived from an EMBL/GenBank/DDBJ whole genome shotgun (WGS) entry which is preliminary data.</text>
</comment>
<dbReference type="SUPFAM" id="SSF57850">
    <property type="entry name" value="RING/U-box"/>
    <property type="match status" value="1"/>
</dbReference>
<dbReference type="Pfam" id="PF13639">
    <property type="entry name" value="zf-RING_2"/>
    <property type="match status" value="1"/>
</dbReference>
<evidence type="ECO:0000313" key="9">
    <source>
        <dbReference type="Proteomes" id="UP000531938"/>
    </source>
</evidence>
<evidence type="ECO:0000256" key="2">
    <source>
        <dbReference type="ARBA" id="ARBA00022771"/>
    </source>
</evidence>
<feature type="compositionally biased region" description="Polar residues" evidence="5">
    <location>
        <begin position="779"/>
        <end position="789"/>
    </location>
</feature>
<dbReference type="InterPro" id="IPR017907">
    <property type="entry name" value="Znf_RING_CS"/>
</dbReference>
<evidence type="ECO:0000259" key="6">
    <source>
        <dbReference type="PROSITE" id="PS50016"/>
    </source>
</evidence>
<protein>
    <submittedName>
        <fullName evidence="8">PHRF1 protein</fullName>
    </submittedName>
</protein>
<name>A0A7K7AVK8_9AVES</name>
<gene>
    <name evidence="8" type="primary">Phrf1</name>
    <name evidence="8" type="ORF">NOTORN_R03787</name>
</gene>
<dbReference type="InterPro" id="IPR001841">
    <property type="entry name" value="Znf_RING"/>
</dbReference>
<evidence type="ECO:0000256" key="4">
    <source>
        <dbReference type="PROSITE-ProRule" id="PRU00175"/>
    </source>
</evidence>
<feature type="compositionally biased region" description="Acidic residues" evidence="5">
    <location>
        <begin position="908"/>
        <end position="920"/>
    </location>
</feature>
<dbReference type="SMART" id="SM00184">
    <property type="entry name" value="RING"/>
    <property type="match status" value="2"/>
</dbReference>
<organism evidence="8 9">
    <name type="scientific">Nothoprocta ornata</name>
    <dbReference type="NCBI Taxonomy" id="83376"/>
    <lineage>
        <taxon>Eukaryota</taxon>
        <taxon>Metazoa</taxon>
        <taxon>Chordata</taxon>
        <taxon>Craniata</taxon>
        <taxon>Vertebrata</taxon>
        <taxon>Euteleostomi</taxon>
        <taxon>Archelosauria</taxon>
        <taxon>Archosauria</taxon>
        <taxon>Dinosauria</taxon>
        <taxon>Saurischia</taxon>
        <taxon>Theropoda</taxon>
        <taxon>Coelurosauria</taxon>
        <taxon>Aves</taxon>
        <taxon>Palaeognathae</taxon>
        <taxon>Tinamiformes</taxon>
        <taxon>Tinamidae</taxon>
        <taxon>Nothoprocta</taxon>
    </lineage>
</organism>
<evidence type="ECO:0000259" key="7">
    <source>
        <dbReference type="PROSITE" id="PS50089"/>
    </source>
</evidence>
<dbReference type="Gene3D" id="3.30.40.10">
    <property type="entry name" value="Zinc/RING finger domain, C3HC4 (zinc finger)"/>
    <property type="match status" value="2"/>
</dbReference>
<dbReference type="InterPro" id="IPR019786">
    <property type="entry name" value="Zinc_finger_PHD-type_CS"/>
</dbReference>
<keyword evidence="2 4" id="KW-0863">Zinc-finger</keyword>
<feature type="compositionally biased region" description="Basic residues" evidence="5">
    <location>
        <begin position="1192"/>
        <end position="1209"/>
    </location>
</feature>
<feature type="region of interest" description="Disordered" evidence="5">
    <location>
        <begin position="546"/>
        <end position="794"/>
    </location>
</feature>
<dbReference type="PROSITE" id="PS00518">
    <property type="entry name" value="ZF_RING_1"/>
    <property type="match status" value="1"/>
</dbReference>
<feature type="domain" description="RING-type" evidence="7">
    <location>
        <begin position="101"/>
        <end position="142"/>
    </location>
</feature>
<evidence type="ECO:0000256" key="5">
    <source>
        <dbReference type="SAM" id="MobiDB-lite"/>
    </source>
</evidence>
<proteinExistence type="predicted"/>
<dbReference type="InterPro" id="IPR011011">
    <property type="entry name" value="Znf_FYVE_PHD"/>
</dbReference>
<reference evidence="8 9" key="1">
    <citation type="submission" date="2019-09" db="EMBL/GenBank/DDBJ databases">
        <title>Bird 10,000 Genomes (B10K) Project - Family phase.</title>
        <authorList>
            <person name="Zhang G."/>
        </authorList>
    </citation>
    <scope>NUCLEOTIDE SEQUENCE [LARGE SCALE GENOMIC DNA]</scope>
    <source>
        <strain evidence="8">B10K-MSB-03</strain>
    </source>
</reference>
<feature type="compositionally biased region" description="Acidic residues" evidence="5">
    <location>
        <begin position="26"/>
        <end position="71"/>
    </location>
</feature>